<proteinExistence type="predicted"/>
<dbReference type="InterPro" id="IPR002110">
    <property type="entry name" value="Ankyrin_rpt"/>
</dbReference>
<sequence length="114" mass="12465">MEPKIASLLYLSSIGEIKLIRKLIAEGINLNYKDCDGNTAIHKAAEYNHAEVIKILLKNGANINAVNHDGNTALHVAVLGLAVECVNLLLSQKIKLNRFNKQCIGIVVCTETKK</sequence>
<dbReference type="PROSITE" id="PS50088">
    <property type="entry name" value="ANK_REPEAT"/>
    <property type="match status" value="2"/>
</dbReference>
<keyword evidence="5" id="KW-0800">Toxin</keyword>
<comment type="caution">
    <text evidence="9">The sequence shown here is derived from an EMBL/GenBank/DDBJ whole genome shotgun (WGS) entry which is preliminary data.</text>
</comment>
<evidence type="ECO:0000256" key="1">
    <source>
        <dbReference type="ARBA" id="ARBA00004175"/>
    </source>
</evidence>
<dbReference type="Gene3D" id="1.25.40.20">
    <property type="entry name" value="Ankyrin repeat-containing domain"/>
    <property type="match status" value="1"/>
</dbReference>
<dbReference type="GO" id="GO:0044218">
    <property type="term" value="C:other organism cell membrane"/>
    <property type="evidence" value="ECO:0007669"/>
    <property type="project" value="UniProtKB-KW"/>
</dbReference>
<dbReference type="GO" id="GO:0044231">
    <property type="term" value="C:host cell presynaptic membrane"/>
    <property type="evidence" value="ECO:0007669"/>
    <property type="project" value="UniProtKB-KW"/>
</dbReference>
<dbReference type="AlphaFoldDB" id="A0A443S113"/>
<dbReference type="PANTHER" id="PTHR24171">
    <property type="entry name" value="ANKYRIN REPEAT DOMAIN-CONTAINING PROTEIN 39-RELATED"/>
    <property type="match status" value="1"/>
</dbReference>
<dbReference type="SMART" id="SM00248">
    <property type="entry name" value="ANK"/>
    <property type="match status" value="3"/>
</dbReference>
<dbReference type="GO" id="GO:0006887">
    <property type="term" value="P:exocytosis"/>
    <property type="evidence" value="ECO:0007669"/>
    <property type="project" value="UniProtKB-KW"/>
</dbReference>
<keyword evidence="3" id="KW-1052">Target cell membrane</keyword>
<gene>
    <name evidence="9" type="ORF">B4U80_11420</name>
</gene>
<evidence type="ECO:0000256" key="4">
    <source>
        <dbReference type="ARBA" id="ARBA00022737"/>
    </source>
</evidence>
<keyword evidence="6 8" id="KW-0040">ANK repeat</keyword>
<dbReference type="STRING" id="299467.A0A443S113"/>
<dbReference type="PROSITE" id="PS50297">
    <property type="entry name" value="ANK_REP_REGION"/>
    <property type="match status" value="1"/>
</dbReference>
<dbReference type="SUPFAM" id="SSF48403">
    <property type="entry name" value="Ankyrin repeat"/>
    <property type="match status" value="1"/>
</dbReference>
<dbReference type="Proteomes" id="UP000288716">
    <property type="component" value="Unassembled WGS sequence"/>
</dbReference>
<comment type="subcellular location">
    <subcellularLocation>
        <location evidence="1">Target cell membrane</location>
    </subcellularLocation>
</comment>
<keyword evidence="10" id="KW-1185">Reference proteome</keyword>
<dbReference type="VEuPathDB" id="VectorBase:LDEU010834"/>
<evidence type="ECO:0000256" key="8">
    <source>
        <dbReference type="PROSITE-ProRule" id="PRU00023"/>
    </source>
</evidence>
<organism evidence="9 10">
    <name type="scientific">Leptotrombidium deliense</name>
    <dbReference type="NCBI Taxonomy" id="299467"/>
    <lineage>
        <taxon>Eukaryota</taxon>
        <taxon>Metazoa</taxon>
        <taxon>Ecdysozoa</taxon>
        <taxon>Arthropoda</taxon>
        <taxon>Chelicerata</taxon>
        <taxon>Arachnida</taxon>
        <taxon>Acari</taxon>
        <taxon>Acariformes</taxon>
        <taxon>Trombidiformes</taxon>
        <taxon>Prostigmata</taxon>
        <taxon>Anystina</taxon>
        <taxon>Parasitengona</taxon>
        <taxon>Trombiculoidea</taxon>
        <taxon>Trombiculidae</taxon>
        <taxon>Leptotrombidium</taxon>
    </lineage>
</organism>
<evidence type="ECO:0000313" key="10">
    <source>
        <dbReference type="Proteomes" id="UP000288716"/>
    </source>
</evidence>
<evidence type="ECO:0000256" key="2">
    <source>
        <dbReference type="ARBA" id="ARBA00022483"/>
    </source>
</evidence>
<dbReference type="EMBL" id="NCKV01013195">
    <property type="protein sequence ID" value="RWS21206.1"/>
    <property type="molecule type" value="Genomic_DNA"/>
</dbReference>
<feature type="repeat" description="ANK" evidence="8">
    <location>
        <begin position="69"/>
        <end position="101"/>
    </location>
</feature>
<keyword evidence="5" id="KW-0528">Neurotoxin</keyword>
<dbReference type="GO" id="GO:0070531">
    <property type="term" value="C:BRCA1-A complex"/>
    <property type="evidence" value="ECO:0007669"/>
    <property type="project" value="TreeGrafter"/>
</dbReference>
<reference evidence="9 10" key="1">
    <citation type="journal article" date="2018" name="Gigascience">
        <title>Genomes of trombidid mites reveal novel predicted allergens and laterally-transferred genes associated with secondary metabolism.</title>
        <authorList>
            <person name="Dong X."/>
            <person name="Chaisiri K."/>
            <person name="Xia D."/>
            <person name="Armstrong S.D."/>
            <person name="Fang Y."/>
            <person name="Donnelly M.J."/>
            <person name="Kadowaki T."/>
            <person name="McGarry J.W."/>
            <person name="Darby A.C."/>
            <person name="Makepeace B.L."/>
        </authorList>
    </citation>
    <scope>NUCLEOTIDE SEQUENCE [LARGE SCALE GENOMIC DNA]</scope>
    <source>
        <strain evidence="9">UoL-UT</strain>
    </source>
</reference>
<evidence type="ECO:0000256" key="7">
    <source>
        <dbReference type="ARBA" id="ARBA00023298"/>
    </source>
</evidence>
<evidence type="ECO:0000256" key="5">
    <source>
        <dbReference type="ARBA" id="ARBA00023028"/>
    </source>
</evidence>
<keyword evidence="2" id="KW-0268">Exocytosis</keyword>
<accession>A0A443S113</accession>
<keyword evidence="4" id="KW-0677">Repeat</keyword>
<keyword evidence="5" id="KW-0638">Presynaptic neurotoxin</keyword>
<keyword evidence="7" id="KW-1053">Target membrane</keyword>
<dbReference type="GO" id="GO:0031436">
    <property type="term" value="C:BRCA1-BARD1 complex"/>
    <property type="evidence" value="ECO:0007669"/>
    <property type="project" value="TreeGrafter"/>
</dbReference>
<dbReference type="GO" id="GO:0004842">
    <property type="term" value="F:ubiquitin-protein transferase activity"/>
    <property type="evidence" value="ECO:0007669"/>
    <property type="project" value="TreeGrafter"/>
</dbReference>
<dbReference type="Pfam" id="PF12796">
    <property type="entry name" value="Ank_2"/>
    <property type="match status" value="1"/>
</dbReference>
<dbReference type="GO" id="GO:0085020">
    <property type="term" value="P:protein K6-linked ubiquitination"/>
    <property type="evidence" value="ECO:0007669"/>
    <property type="project" value="TreeGrafter"/>
</dbReference>
<evidence type="ECO:0000313" key="9">
    <source>
        <dbReference type="EMBL" id="RWS21206.1"/>
    </source>
</evidence>
<evidence type="ECO:0000256" key="3">
    <source>
        <dbReference type="ARBA" id="ARBA00022537"/>
    </source>
</evidence>
<name>A0A443S113_9ACAR</name>
<keyword evidence="7" id="KW-0472">Membrane</keyword>
<dbReference type="InterPro" id="IPR036770">
    <property type="entry name" value="Ankyrin_rpt-contain_sf"/>
</dbReference>
<dbReference type="PANTHER" id="PTHR24171:SF8">
    <property type="entry name" value="BRCA1-ASSOCIATED RING DOMAIN PROTEIN 1"/>
    <property type="match status" value="1"/>
</dbReference>
<evidence type="ECO:0000256" key="6">
    <source>
        <dbReference type="ARBA" id="ARBA00023043"/>
    </source>
</evidence>
<dbReference type="OrthoDB" id="5314041at2759"/>
<feature type="repeat" description="ANK" evidence="8">
    <location>
        <begin position="36"/>
        <end position="68"/>
    </location>
</feature>
<protein>
    <submittedName>
        <fullName evidence="9">Chain C: Nemo Cc2-Lz Domain-1d5 Darpin Complex-like protein</fullName>
    </submittedName>
</protein>